<keyword evidence="3" id="KW-1185">Reference proteome</keyword>
<proteinExistence type="predicted"/>
<dbReference type="FunCoup" id="A0A2K1ZYY4">
    <property type="interactions" value="55"/>
</dbReference>
<evidence type="ECO:0000313" key="3">
    <source>
        <dbReference type="Proteomes" id="UP000006729"/>
    </source>
</evidence>
<dbReference type="OMA" id="HRFAWRI"/>
<gene>
    <name evidence="2" type="ORF">POPTR_006G083800</name>
</gene>
<protein>
    <submittedName>
        <fullName evidence="2">Uncharacterized protein</fullName>
    </submittedName>
</protein>
<evidence type="ECO:0000313" key="2">
    <source>
        <dbReference type="EMBL" id="PNT30488.1"/>
    </source>
</evidence>
<keyword evidence="1" id="KW-0472">Membrane</keyword>
<accession>A0A2K1ZYY4</accession>
<reference evidence="2 3" key="1">
    <citation type="journal article" date="2006" name="Science">
        <title>The genome of black cottonwood, Populus trichocarpa (Torr. &amp; Gray).</title>
        <authorList>
            <person name="Tuskan G.A."/>
            <person name="Difazio S."/>
            <person name="Jansson S."/>
            <person name="Bohlmann J."/>
            <person name="Grigoriev I."/>
            <person name="Hellsten U."/>
            <person name="Putnam N."/>
            <person name="Ralph S."/>
            <person name="Rombauts S."/>
            <person name="Salamov A."/>
            <person name="Schein J."/>
            <person name="Sterck L."/>
            <person name="Aerts A."/>
            <person name="Bhalerao R.R."/>
            <person name="Bhalerao R.P."/>
            <person name="Blaudez D."/>
            <person name="Boerjan W."/>
            <person name="Brun A."/>
            <person name="Brunner A."/>
            <person name="Busov V."/>
            <person name="Campbell M."/>
            <person name="Carlson J."/>
            <person name="Chalot M."/>
            <person name="Chapman J."/>
            <person name="Chen G.L."/>
            <person name="Cooper D."/>
            <person name="Coutinho P.M."/>
            <person name="Couturier J."/>
            <person name="Covert S."/>
            <person name="Cronk Q."/>
            <person name="Cunningham R."/>
            <person name="Davis J."/>
            <person name="Degroeve S."/>
            <person name="Dejardin A."/>
            <person name="Depamphilis C."/>
            <person name="Detter J."/>
            <person name="Dirks B."/>
            <person name="Dubchak I."/>
            <person name="Duplessis S."/>
            <person name="Ehlting J."/>
            <person name="Ellis B."/>
            <person name="Gendler K."/>
            <person name="Goodstein D."/>
            <person name="Gribskov M."/>
            <person name="Grimwood J."/>
            <person name="Groover A."/>
            <person name="Gunter L."/>
            <person name="Hamberger B."/>
            <person name="Heinze B."/>
            <person name="Helariutta Y."/>
            <person name="Henrissat B."/>
            <person name="Holligan D."/>
            <person name="Holt R."/>
            <person name="Huang W."/>
            <person name="Islam-Faridi N."/>
            <person name="Jones S."/>
            <person name="Jones-Rhoades M."/>
            <person name="Jorgensen R."/>
            <person name="Joshi C."/>
            <person name="Kangasjarvi J."/>
            <person name="Karlsson J."/>
            <person name="Kelleher C."/>
            <person name="Kirkpatrick R."/>
            <person name="Kirst M."/>
            <person name="Kohler A."/>
            <person name="Kalluri U."/>
            <person name="Larimer F."/>
            <person name="Leebens-Mack J."/>
            <person name="Leple J.C."/>
            <person name="Locascio P."/>
            <person name="Lou Y."/>
            <person name="Lucas S."/>
            <person name="Martin F."/>
            <person name="Montanini B."/>
            <person name="Napoli C."/>
            <person name="Nelson D.R."/>
            <person name="Nelson C."/>
            <person name="Nieminen K."/>
            <person name="Nilsson O."/>
            <person name="Pereda V."/>
            <person name="Peter G."/>
            <person name="Philippe R."/>
            <person name="Pilate G."/>
            <person name="Poliakov A."/>
            <person name="Razumovskaya J."/>
            <person name="Richardson P."/>
            <person name="Rinaldi C."/>
            <person name="Ritland K."/>
            <person name="Rouze P."/>
            <person name="Ryaboy D."/>
            <person name="Schmutz J."/>
            <person name="Schrader J."/>
            <person name="Segerman B."/>
            <person name="Shin H."/>
            <person name="Siddiqui A."/>
            <person name="Sterky F."/>
            <person name="Terry A."/>
            <person name="Tsai C.J."/>
            <person name="Uberbacher E."/>
            <person name="Unneberg P."/>
            <person name="Vahala J."/>
            <person name="Wall K."/>
            <person name="Wessler S."/>
            <person name="Yang G."/>
            <person name="Yin T."/>
            <person name="Douglas C."/>
            <person name="Marra M."/>
            <person name="Sandberg G."/>
            <person name="Van de Peer Y."/>
            <person name="Rokhsar D."/>
        </authorList>
    </citation>
    <scope>NUCLEOTIDE SEQUENCE [LARGE SCALE GENOMIC DNA]</scope>
    <source>
        <strain evidence="3">cv. Nisqually</strain>
    </source>
</reference>
<dbReference type="PANTHER" id="PTHR34658:SF2">
    <property type="entry name" value="OS01G0151800 PROTEIN"/>
    <property type="match status" value="1"/>
</dbReference>
<dbReference type="AlphaFoldDB" id="A0A2K1ZYY4"/>
<feature type="transmembrane region" description="Helical" evidence="1">
    <location>
        <begin position="86"/>
        <end position="104"/>
    </location>
</feature>
<evidence type="ECO:0000256" key="1">
    <source>
        <dbReference type="SAM" id="Phobius"/>
    </source>
</evidence>
<dbReference type="Proteomes" id="UP000006729">
    <property type="component" value="Chromosome 6"/>
</dbReference>
<dbReference type="EMBL" id="CM009295">
    <property type="protein sequence ID" value="PNT30488.1"/>
    <property type="molecule type" value="Genomic_DNA"/>
</dbReference>
<dbReference type="InParanoid" id="A0A2K1ZYY4"/>
<organism evidence="2 3">
    <name type="scientific">Populus trichocarpa</name>
    <name type="common">Western balsam poplar</name>
    <name type="synonym">Populus balsamifera subsp. trichocarpa</name>
    <dbReference type="NCBI Taxonomy" id="3694"/>
    <lineage>
        <taxon>Eukaryota</taxon>
        <taxon>Viridiplantae</taxon>
        <taxon>Streptophyta</taxon>
        <taxon>Embryophyta</taxon>
        <taxon>Tracheophyta</taxon>
        <taxon>Spermatophyta</taxon>
        <taxon>Magnoliopsida</taxon>
        <taxon>eudicotyledons</taxon>
        <taxon>Gunneridae</taxon>
        <taxon>Pentapetalae</taxon>
        <taxon>rosids</taxon>
        <taxon>fabids</taxon>
        <taxon>Malpighiales</taxon>
        <taxon>Salicaceae</taxon>
        <taxon>Saliceae</taxon>
        <taxon>Populus</taxon>
    </lineage>
</organism>
<dbReference type="Gramene" id="Potri.006G083800.1.v4.1">
    <property type="protein sequence ID" value="Potri.006G083800.1.v4.1"/>
    <property type="gene ID" value="Potri.006G083800.v4.1"/>
</dbReference>
<name>A0A2K1ZYY4_POPTR</name>
<sequence>MMSLPFTSLRHRLSWPLILYSATWTSLLTLTVAVASFSPEFAFVLTISSFSQGCEQEGTVRVPLDVPGEVMCLPAHLFKRSPVTDSIVSLLFAALVVAVSAWVVRAMGLWEDDEATL</sequence>
<dbReference type="STRING" id="3694.A0A2K1ZYY4"/>
<dbReference type="OrthoDB" id="1921102at2759"/>
<keyword evidence="1" id="KW-0812">Transmembrane</keyword>
<dbReference type="PANTHER" id="PTHR34658">
    <property type="entry name" value="OS01G0151800 PROTEIN"/>
    <property type="match status" value="1"/>
</dbReference>
<keyword evidence="1" id="KW-1133">Transmembrane helix</keyword>